<keyword evidence="9" id="KW-1185">Reference proteome</keyword>
<evidence type="ECO:0000256" key="1">
    <source>
        <dbReference type="ARBA" id="ARBA00022670"/>
    </source>
</evidence>
<evidence type="ECO:0000313" key="8">
    <source>
        <dbReference type="EMBL" id="RXN08310.1"/>
    </source>
</evidence>
<sequence length="299" mass="34670">MQMKQVYKVPFERNSPRVKELRAQYVQTIFDLESLDRPHDFIFVDEAGFNLTKRRRRGRNIIGQRAIVEVPGQRGGSVTICAAISNHGVLHHHVTLGQYNTQHLLRFIANLRDILFELQVQDHQGQELNENPIPTYVIVWDNVSFHRAAPEREWFNINEQFMNLYLPPYSPFLNPIEEFFSSWRWKAYDRQPYTRVNLLQAMDLACGDIAEHSPRIPHCDWSTPQLMTASIETIRKQLLITEKPPGKKDNCTSIHLPRTTSQLHGIVSWGYGCAEKNHPGVYAKVCMFSQWIADTISSN</sequence>
<dbReference type="Pfam" id="PF00089">
    <property type="entry name" value="Trypsin"/>
    <property type="match status" value="1"/>
</dbReference>
<protein>
    <recommendedName>
        <fullName evidence="5">trypsin</fullName>
        <ecNumber evidence="5">3.4.21.4</ecNumber>
    </recommendedName>
</protein>
<dbReference type="EMBL" id="QBIY01013323">
    <property type="protein sequence ID" value="RXN08310.1"/>
    <property type="molecule type" value="Genomic_DNA"/>
</dbReference>
<comment type="catalytic activity">
    <reaction evidence="4">
        <text>Preferential cleavage: Arg-|-Xaa, Lys-|-Xaa.</text>
        <dbReference type="EC" id="3.4.21.4"/>
    </reaction>
</comment>
<evidence type="ECO:0000259" key="6">
    <source>
        <dbReference type="Pfam" id="PF00089"/>
    </source>
</evidence>
<organism evidence="8 9">
    <name type="scientific">Labeo rohita</name>
    <name type="common">Indian major carp</name>
    <name type="synonym">Cyprinus rohita</name>
    <dbReference type="NCBI Taxonomy" id="84645"/>
    <lineage>
        <taxon>Eukaryota</taxon>
        <taxon>Metazoa</taxon>
        <taxon>Chordata</taxon>
        <taxon>Craniata</taxon>
        <taxon>Vertebrata</taxon>
        <taxon>Euteleostomi</taxon>
        <taxon>Actinopterygii</taxon>
        <taxon>Neopterygii</taxon>
        <taxon>Teleostei</taxon>
        <taxon>Ostariophysi</taxon>
        <taxon>Cypriniformes</taxon>
        <taxon>Cyprinidae</taxon>
        <taxon>Labeoninae</taxon>
        <taxon>Labeonini</taxon>
        <taxon>Labeo</taxon>
    </lineage>
</organism>
<evidence type="ECO:0000256" key="3">
    <source>
        <dbReference type="ARBA" id="ARBA00022825"/>
    </source>
</evidence>
<dbReference type="InterPro" id="IPR043504">
    <property type="entry name" value="Peptidase_S1_PA_chymotrypsin"/>
</dbReference>
<dbReference type="GO" id="GO:0006508">
    <property type="term" value="P:proteolysis"/>
    <property type="evidence" value="ECO:0007669"/>
    <property type="project" value="UniProtKB-KW"/>
</dbReference>
<evidence type="ECO:0000313" key="9">
    <source>
        <dbReference type="Proteomes" id="UP000290572"/>
    </source>
</evidence>
<dbReference type="PANTHER" id="PTHR24264">
    <property type="entry name" value="TRYPSIN-RELATED"/>
    <property type="match status" value="1"/>
</dbReference>
<proteinExistence type="predicted"/>
<feature type="domain" description="Peptidase S1" evidence="6">
    <location>
        <begin position="262"/>
        <end position="292"/>
    </location>
</feature>
<dbReference type="InterPro" id="IPR009003">
    <property type="entry name" value="Peptidase_S1_PA"/>
</dbReference>
<evidence type="ECO:0000259" key="7">
    <source>
        <dbReference type="Pfam" id="PF13358"/>
    </source>
</evidence>
<evidence type="ECO:0000256" key="2">
    <source>
        <dbReference type="ARBA" id="ARBA00022801"/>
    </source>
</evidence>
<dbReference type="Gene3D" id="3.30.420.10">
    <property type="entry name" value="Ribonuclease H-like superfamily/Ribonuclease H"/>
    <property type="match status" value="1"/>
</dbReference>
<gene>
    <name evidence="8" type="ORF">ROHU_011552</name>
</gene>
<dbReference type="InterPro" id="IPR001254">
    <property type="entry name" value="Trypsin_dom"/>
</dbReference>
<reference evidence="8 9" key="1">
    <citation type="submission" date="2018-03" db="EMBL/GenBank/DDBJ databases">
        <title>Draft genome sequence of Rohu Carp (Labeo rohita).</title>
        <authorList>
            <person name="Das P."/>
            <person name="Kushwaha B."/>
            <person name="Joshi C.G."/>
            <person name="Kumar D."/>
            <person name="Nagpure N.S."/>
            <person name="Sahoo L."/>
            <person name="Das S.P."/>
            <person name="Bit A."/>
            <person name="Patnaik S."/>
            <person name="Meher P.K."/>
            <person name="Jayasankar P."/>
            <person name="Koringa P.G."/>
            <person name="Patel N.V."/>
            <person name="Hinsu A.T."/>
            <person name="Kumar R."/>
            <person name="Pandey M."/>
            <person name="Agarwal S."/>
            <person name="Srivastava S."/>
            <person name="Singh M."/>
            <person name="Iquebal M.A."/>
            <person name="Jaiswal S."/>
            <person name="Angadi U.B."/>
            <person name="Kumar N."/>
            <person name="Raza M."/>
            <person name="Shah T.M."/>
            <person name="Rai A."/>
            <person name="Jena J.K."/>
        </authorList>
    </citation>
    <scope>NUCLEOTIDE SEQUENCE [LARGE SCALE GENOMIC DNA]</scope>
    <source>
        <strain evidence="8">DASCIFA01</strain>
        <tissue evidence="8">Testis</tissue>
    </source>
</reference>
<name>A0A498LJA1_LABRO</name>
<dbReference type="InterPro" id="IPR036397">
    <property type="entry name" value="RNaseH_sf"/>
</dbReference>
<dbReference type="InterPro" id="IPR038717">
    <property type="entry name" value="Tc1-like_DDE_dom"/>
</dbReference>
<dbReference type="InterPro" id="IPR050127">
    <property type="entry name" value="Serine_Proteases_S1"/>
</dbReference>
<dbReference type="GO" id="GO:0004252">
    <property type="term" value="F:serine-type endopeptidase activity"/>
    <property type="evidence" value="ECO:0007669"/>
    <property type="project" value="UniProtKB-EC"/>
</dbReference>
<dbReference type="Gene3D" id="2.40.10.10">
    <property type="entry name" value="Trypsin-like serine proteases"/>
    <property type="match status" value="1"/>
</dbReference>
<feature type="domain" description="Tc1-like transposase DDE" evidence="7">
    <location>
        <begin position="41"/>
        <end position="189"/>
    </location>
</feature>
<dbReference type="PANTHER" id="PTHR24264:SF6">
    <property type="entry name" value="TRYPSINOGEN 1A-RELATED"/>
    <property type="match status" value="1"/>
</dbReference>
<dbReference type="GO" id="GO:0003676">
    <property type="term" value="F:nucleic acid binding"/>
    <property type="evidence" value="ECO:0007669"/>
    <property type="project" value="InterPro"/>
</dbReference>
<keyword evidence="1" id="KW-0645">Protease</keyword>
<keyword evidence="2" id="KW-0378">Hydrolase</keyword>
<evidence type="ECO:0000256" key="4">
    <source>
        <dbReference type="ARBA" id="ARBA00036320"/>
    </source>
</evidence>
<comment type="caution">
    <text evidence="8">The sequence shown here is derived from an EMBL/GenBank/DDBJ whole genome shotgun (WGS) entry which is preliminary data.</text>
</comment>
<accession>A0A498LJA1</accession>
<keyword evidence="3" id="KW-0720">Serine protease</keyword>
<dbReference type="STRING" id="84645.A0A498LJA1"/>
<dbReference type="AlphaFoldDB" id="A0A498LJA1"/>
<dbReference type="SUPFAM" id="SSF50494">
    <property type="entry name" value="Trypsin-like serine proteases"/>
    <property type="match status" value="1"/>
</dbReference>
<evidence type="ECO:0000256" key="5">
    <source>
        <dbReference type="ARBA" id="ARBA00038868"/>
    </source>
</evidence>
<dbReference type="Proteomes" id="UP000290572">
    <property type="component" value="Unassembled WGS sequence"/>
</dbReference>
<dbReference type="GO" id="GO:0005615">
    <property type="term" value="C:extracellular space"/>
    <property type="evidence" value="ECO:0007669"/>
    <property type="project" value="TreeGrafter"/>
</dbReference>
<dbReference type="Pfam" id="PF13358">
    <property type="entry name" value="DDE_3"/>
    <property type="match status" value="1"/>
</dbReference>
<dbReference type="EC" id="3.4.21.4" evidence="5"/>